<reference evidence="3 4" key="1">
    <citation type="journal article" date="2024" name="Nat. Commun.">
        <title>Phylogenomics reveals the evolutionary origins of lichenization in chlorophyte algae.</title>
        <authorList>
            <person name="Puginier C."/>
            <person name="Libourel C."/>
            <person name="Otte J."/>
            <person name="Skaloud P."/>
            <person name="Haon M."/>
            <person name="Grisel S."/>
            <person name="Petersen M."/>
            <person name="Berrin J.G."/>
            <person name="Delaux P.M."/>
            <person name="Dal Grande F."/>
            <person name="Keller J."/>
        </authorList>
    </citation>
    <scope>NUCLEOTIDE SEQUENCE [LARGE SCALE GENOMIC DNA]</scope>
    <source>
        <strain evidence="3 4">SAG 2043</strain>
    </source>
</reference>
<feature type="region of interest" description="Disordered" evidence="1">
    <location>
        <begin position="252"/>
        <end position="289"/>
    </location>
</feature>
<accession>A0AAW1QBU0</accession>
<protein>
    <recommendedName>
        <fullName evidence="2">CBF1-interacting co-repressor CIR N-terminal domain-containing protein</fullName>
    </recommendedName>
</protein>
<sequence>MQGGKHRAPARGVLDGIKADAAAAKAGQGVKAGSAWSHNFLNQKPWHPLNFKNQARVFEAELQATDEAKRKAEAKAEFDAEQDYLKTLSYLNPEEQRKYQERQSISFMYMKPPGYDAAAQKVAQEGKREDGGAAVPSGRDQLAAPSKQDKPAARPAPARSKTHIADMLGAMAALQQQEKWELKHVSGMGQRSPPRGGVDITASNQQWCLEEADEDVQDGRVAPDAGAEPAVSRKLQKKLAKKRELAEAEAFLLAAGLDLPPKSEKRKRKEKKHKKSSDHRKHKRQRDGD</sequence>
<dbReference type="GO" id="GO:0005634">
    <property type="term" value="C:nucleus"/>
    <property type="evidence" value="ECO:0007669"/>
    <property type="project" value="TreeGrafter"/>
</dbReference>
<dbReference type="EMBL" id="JALJOR010000004">
    <property type="protein sequence ID" value="KAK9818217.1"/>
    <property type="molecule type" value="Genomic_DNA"/>
</dbReference>
<feature type="region of interest" description="Disordered" evidence="1">
    <location>
        <begin position="213"/>
        <end position="232"/>
    </location>
</feature>
<dbReference type="GO" id="GO:0003714">
    <property type="term" value="F:transcription corepressor activity"/>
    <property type="evidence" value="ECO:0007669"/>
    <property type="project" value="InterPro"/>
</dbReference>
<name>A0AAW1QBU0_9CHLO</name>
<dbReference type="AlphaFoldDB" id="A0AAW1QBU0"/>
<organism evidence="3 4">
    <name type="scientific">[Myrmecia] bisecta</name>
    <dbReference type="NCBI Taxonomy" id="41462"/>
    <lineage>
        <taxon>Eukaryota</taxon>
        <taxon>Viridiplantae</taxon>
        <taxon>Chlorophyta</taxon>
        <taxon>core chlorophytes</taxon>
        <taxon>Trebouxiophyceae</taxon>
        <taxon>Trebouxiales</taxon>
        <taxon>Trebouxiaceae</taxon>
        <taxon>Myrmecia</taxon>
    </lineage>
</organism>
<gene>
    <name evidence="3" type="ORF">WJX72_008980</name>
</gene>
<feature type="domain" description="CBF1-interacting co-repressor CIR N-terminal" evidence="2">
    <location>
        <begin position="45"/>
        <end position="81"/>
    </location>
</feature>
<proteinExistence type="predicted"/>
<keyword evidence="4" id="KW-1185">Reference proteome</keyword>
<dbReference type="Pfam" id="PF10197">
    <property type="entry name" value="Cir_N"/>
    <property type="match status" value="1"/>
</dbReference>
<evidence type="ECO:0000256" key="1">
    <source>
        <dbReference type="SAM" id="MobiDB-lite"/>
    </source>
</evidence>
<feature type="compositionally biased region" description="Basic residues" evidence="1">
    <location>
        <begin position="264"/>
        <end position="289"/>
    </location>
</feature>
<dbReference type="InterPro" id="IPR040014">
    <property type="entry name" value="CIR1"/>
</dbReference>
<dbReference type="PANTHER" id="PTHR13151:SF2">
    <property type="entry name" value="COREPRESSOR INTERACTING WITH RBPJ 1"/>
    <property type="match status" value="1"/>
</dbReference>
<evidence type="ECO:0000259" key="2">
    <source>
        <dbReference type="SMART" id="SM01083"/>
    </source>
</evidence>
<evidence type="ECO:0000313" key="3">
    <source>
        <dbReference type="EMBL" id="KAK9818217.1"/>
    </source>
</evidence>
<evidence type="ECO:0000313" key="4">
    <source>
        <dbReference type="Proteomes" id="UP001489004"/>
    </source>
</evidence>
<dbReference type="SMART" id="SM01083">
    <property type="entry name" value="Cir_N"/>
    <property type="match status" value="1"/>
</dbReference>
<dbReference type="PANTHER" id="PTHR13151">
    <property type="entry name" value="CBF1 INTERACTING COREPRESSOR CIR"/>
    <property type="match status" value="1"/>
</dbReference>
<dbReference type="InterPro" id="IPR019339">
    <property type="entry name" value="CIR_N_dom"/>
</dbReference>
<comment type="caution">
    <text evidence="3">The sequence shown here is derived from an EMBL/GenBank/DDBJ whole genome shotgun (WGS) entry which is preliminary data.</text>
</comment>
<feature type="region of interest" description="Disordered" evidence="1">
    <location>
        <begin position="121"/>
        <end position="161"/>
    </location>
</feature>
<dbReference type="Proteomes" id="UP001489004">
    <property type="component" value="Unassembled WGS sequence"/>
</dbReference>